<feature type="domain" description="Response regulatory" evidence="6">
    <location>
        <begin position="3"/>
        <end position="115"/>
    </location>
</feature>
<evidence type="ECO:0000256" key="5">
    <source>
        <dbReference type="PROSITE-ProRule" id="PRU01091"/>
    </source>
</evidence>
<feature type="domain" description="OmpR/PhoB-type" evidence="7">
    <location>
        <begin position="114"/>
        <end position="214"/>
    </location>
</feature>
<keyword evidence="2 5" id="KW-0238">DNA-binding</keyword>
<feature type="modified residue" description="4-aspartylphosphate" evidence="4">
    <location>
        <position position="50"/>
    </location>
</feature>
<feature type="DNA-binding region" description="OmpR/PhoB-type" evidence="5">
    <location>
        <begin position="114"/>
        <end position="214"/>
    </location>
</feature>
<dbReference type="CDD" id="cd00383">
    <property type="entry name" value="trans_reg_C"/>
    <property type="match status" value="1"/>
</dbReference>
<comment type="caution">
    <text evidence="8">The sequence shown here is derived from an EMBL/GenBank/DDBJ whole genome shotgun (WGS) entry which is preliminary data.</text>
</comment>
<dbReference type="PROSITE" id="PS50110">
    <property type="entry name" value="RESPONSE_REGULATORY"/>
    <property type="match status" value="1"/>
</dbReference>
<evidence type="ECO:0000259" key="6">
    <source>
        <dbReference type="PROSITE" id="PS50110"/>
    </source>
</evidence>
<keyword evidence="4" id="KW-0597">Phosphoprotein</keyword>
<reference evidence="8 9" key="1">
    <citation type="submission" date="2023-07" db="EMBL/GenBank/DDBJ databases">
        <authorList>
            <person name="Peeters C."/>
        </authorList>
    </citation>
    <scope>NUCLEOTIDE SEQUENCE [LARGE SCALE GENOMIC DNA]</scope>
    <source>
        <strain evidence="8 9">LMG 18101</strain>
    </source>
</reference>
<dbReference type="CDD" id="cd17574">
    <property type="entry name" value="REC_OmpR"/>
    <property type="match status" value="1"/>
</dbReference>
<dbReference type="InterPro" id="IPR001867">
    <property type="entry name" value="OmpR/PhoB-type_DNA-bd"/>
</dbReference>
<evidence type="ECO:0000313" key="9">
    <source>
        <dbReference type="Proteomes" id="UP001189757"/>
    </source>
</evidence>
<keyword evidence="3" id="KW-0804">Transcription</keyword>
<accession>A0ABN9JP65</accession>
<dbReference type="SUPFAM" id="SSF52172">
    <property type="entry name" value="CheY-like"/>
    <property type="match status" value="1"/>
</dbReference>
<dbReference type="RefSeq" id="WP_199031111.1">
    <property type="nucleotide sequence ID" value="NZ_CATZLL010000007.1"/>
</dbReference>
<dbReference type="PANTHER" id="PTHR48111">
    <property type="entry name" value="REGULATOR OF RPOS"/>
    <property type="match status" value="1"/>
</dbReference>
<protein>
    <submittedName>
        <fullName evidence="8">Transcriptional regulatory protein CusR</fullName>
    </submittedName>
</protein>
<name>A0ABN9JP65_9RALS</name>
<evidence type="ECO:0000313" key="8">
    <source>
        <dbReference type="EMBL" id="CAJ0815214.1"/>
    </source>
</evidence>
<dbReference type="InterPro" id="IPR001789">
    <property type="entry name" value="Sig_transdc_resp-reg_receiver"/>
</dbReference>
<proteinExistence type="predicted"/>
<evidence type="ECO:0000256" key="2">
    <source>
        <dbReference type="ARBA" id="ARBA00023125"/>
    </source>
</evidence>
<dbReference type="Pfam" id="PF00486">
    <property type="entry name" value="Trans_reg_C"/>
    <property type="match status" value="1"/>
</dbReference>
<evidence type="ECO:0000256" key="3">
    <source>
        <dbReference type="ARBA" id="ARBA00023163"/>
    </source>
</evidence>
<dbReference type="EMBL" id="CATZLL010000007">
    <property type="protein sequence ID" value="CAJ0815214.1"/>
    <property type="molecule type" value="Genomic_DNA"/>
</dbReference>
<dbReference type="PANTHER" id="PTHR48111:SF67">
    <property type="entry name" value="TRANSCRIPTIONAL REGULATORY PROTEIN TCTD"/>
    <property type="match status" value="1"/>
</dbReference>
<sequence>MGTVLLLEDEVGLREEIAAFLTKRGWTVSQAGTVAEFRELALQASIAVVDVMLPDGNGFEAASWLREQQNGCGIVMLTARGDTQDKVAGLGGGADHYLVKPIKLLELDAILRALSRRVVTNWRLERQAGALVAPQGSRLEVSSSESRLLELLARHPTQPVSRRQIAEILGYEWLDYDERRLETMVSRLRQRWRNVAGTVLPLKTAHRLGYAFAEPISLA</sequence>
<dbReference type="Gene3D" id="3.40.50.2300">
    <property type="match status" value="1"/>
</dbReference>
<dbReference type="InterPro" id="IPR011006">
    <property type="entry name" value="CheY-like_superfamily"/>
</dbReference>
<dbReference type="InterPro" id="IPR036388">
    <property type="entry name" value="WH-like_DNA-bd_sf"/>
</dbReference>
<dbReference type="PROSITE" id="PS51755">
    <property type="entry name" value="OMPR_PHOB"/>
    <property type="match status" value="1"/>
</dbReference>
<dbReference type="Proteomes" id="UP001189757">
    <property type="component" value="Unassembled WGS sequence"/>
</dbReference>
<organism evidence="8 9">
    <name type="scientific">Ralstonia flaminis</name>
    <dbReference type="NCBI Taxonomy" id="3058597"/>
    <lineage>
        <taxon>Bacteria</taxon>
        <taxon>Pseudomonadati</taxon>
        <taxon>Pseudomonadota</taxon>
        <taxon>Betaproteobacteria</taxon>
        <taxon>Burkholderiales</taxon>
        <taxon>Burkholderiaceae</taxon>
        <taxon>Ralstonia</taxon>
    </lineage>
</organism>
<dbReference type="SMART" id="SM00448">
    <property type="entry name" value="REC"/>
    <property type="match status" value="1"/>
</dbReference>
<evidence type="ECO:0000259" key="7">
    <source>
        <dbReference type="PROSITE" id="PS51755"/>
    </source>
</evidence>
<dbReference type="InterPro" id="IPR039420">
    <property type="entry name" value="WalR-like"/>
</dbReference>
<dbReference type="SUPFAM" id="SSF46894">
    <property type="entry name" value="C-terminal effector domain of the bipartite response regulators"/>
    <property type="match status" value="1"/>
</dbReference>
<gene>
    <name evidence="8" type="primary">cusR_1</name>
    <name evidence="8" type="ORF">LMG18101_02512</name>
</gene>
<keyword evidence="1" id="KW-0805">Transcription regulation</keyword>
<dbReference type="InterPro" id="IPR016032">
    <property type="entry name" value="Sig_transdc_resp-reg_C-effctor"/>
</dbReference>
<keyword evidence="9" id="KW-1185">Reference proteome</keyword>
<dbReference type="Pfam" id="PF00072">
    <property type="entry name" value="Response_reg"/>
    <property type="match status" value="1"/>
</dbReference>
<dbReference type="SMART" id="SM00862">
    <property type="entry name" value="Trans_reg_C"/>
    <property type="match status" value="1"/>
</dbReference>
<evidence type="ECO:0000256" key="1">
    <source>
        <dbReference type="ARBA" id="ARBA00023015"/>
    </source>
</evidence>
<dbReference type="Gene3D" id="1.10.10.10">
    <property type="entry name" value="Winged helix-like DNA-binding domain superfamily/Winged helix DNA-binding domain"/>
    <property type="match status" value="1"/>
</dbReference>
<evidence type="ECO:0000256" key="4">
    <source>
        <dbReference type="PROSITE-ProRule" id="PRU00169"/>
    </source>
</evidence>